<evidence type="ECO:0000313" key="2">
    <source>
        <dbReference type="EMBL" id="MCC5466178.1"/>
    </source>
</evidence>
<dbReference type="InterPro" id="IPR000719">
    <property type="entry name" value="Prot_kinase_dom"/>
</dbReference>
<sequence>MEYEGTTQTAIDNLNQAVTVYQDLRHENVINFVEKINTEDGIALVFDWFDGKCLFAHWTFDKWNRYTHPNSPYYKYRRLSLEKRLKSINTIFQFLSFVEQQNYVAVDFYDGSILYDFNNDRTQICDIDFFRKKPTVNDIGENFWGPKRFKSPEEYTLGAPIDSITNVYTMAVLLFGLIGGEADRSFEKWEGSKELYELVCKATLPERELRFQSIKNFYKEWELSTKNCKNRTN</sequence>
<protein>
    <submittedName>
        <fullName evidence="2">Protein kinase</fullName>
    </submittedName>
</protein>
<keyword evidence="3" id="KW-1185">Reference proteome</keyword>
<dbReference type="InterPro" id="IPR011009">
    <property type="entry name" value="Kinase-like_dom_sf"/>
</dbReference>
<gene>
    <name evidence="2" type="ORF">LMF89_12520</name>
</gene>
<name>A0ABS8HV82_9FIRM</name>
<dbReference type="Gene3D" id="1.10.510.10">
    <property type="entry name" value="Transferase(Phosphotransferase) domain 1"/>
    <property type="match status" value="1"/>
</dbReference>
<comment type="caution">
    <text evidence="2">The sequence shown here is derived from an EMBL/GenBank/DDBJ whole genome shotgun (WGS) entry which is preliminary data.</text>
</comment>
<accession>A0ABS8HV82</accession>
<keyword evidence="2" id="KW-0418">Kinase</keyword>
<feature type="domain" description="Protein kinase" evidence="1">
    <location>
        <begin position="1"/>
        <end position="233"/>
    </location>
</feature>
<dbReference type="EMBL" id="JAJHJB010000015">
    <property type="protein sequence ID" value="MCC5466178.1"/>
    <property type="molecule type" value="Genomic_DNA"/>
</dbReference>
<dbReference type="PROSITE" id="PS50011">
    <property type="entry name" value="PROTEIN_KINASE_DOM"/>
    <property type="match status" value="1"/>
</dbReference>
<dbReference type="Proteomes" id="UP001165492">
    <property type="component" value="Unassembled WGS sequence"/>
</dbReference>
<reference evidence="2" key="1">
    <citation type="submission" date="2021-11" db="EMBL/GenBank/DDBJ databases">
        <title>Description of a new species Pelosinus isolated from the bottom sediments of Lake Baikal.</title>
        <authorList>
            <person name="Zakharyuk A."/>
        </authorList>
    </citation>
    <scope>NUCLEOTIDE SEQUENCE</scope>
    <source>
        <strain evidence="2">Bkl1</strain>
    </source>
</reference>
<dbReference type="RefSeq" id="WP_369412593.1">
    <property type="nucleotide sequence ID" value="NZ_JAJHJB010000015.1"/>
</dbReference>
<keyword evidence="2" id="KW-0808">Transferase</keyword>
<organism evidence="2 3">
    <name type="scientific">Pelosinus baikalensis</name>
    <dbReference type="NCBI Taxonomy" id="2892015"/>
    <lineage>
        <taxon>Bacteria</taxon>
        <taxon>Bacillati</taxon>
        <taxon>Bacillota</taxon>
        <taxon>Negativicutes</taxon>
        <taxon>Selenomonadales</taxon>
        <taxon>Sporomusaceae</taxon>
        <taxon>Pelosinus</taxon>
    </lineage>
</organism>
<dbReference type="SUPFAM" id="SSF56112">
    <property type="entry name" value="Protein kinase-like (PK-like)"/>
    <property type="match status" value="1"/>
</dbReference>
<evidence type="ECO:0000259" key="1">
    <source>
        <dbReference type="PROSITE" id="PS50011"/>
    </source>
</evidence>
<evidence type="ECO:0000313" key="3">
    <source>
        <dbReference type="Proteomes" id="UP001165492"/>
    </source>
</evidence>
<dbReference type="GO" id="GO:0016301">
    <property type="term" value="F:kinase activity"/>
    <property type="evidence" value="ECO:0007669"/>
    <property type="project" value="UniProtKB-KW"/>
</dbReference>
<proteinExistence type="predicted"/>